<dbReference type="AlphaFoldDB" id="A0A2G9ZLP3"/>
<evidence type="ECO:0000256" key="1">
    <source>
        <dbReference type="SAM" id="Phobius"/>
    </source>
</evidence>
<gene>
    <name evidence="2" type="ORF">COX22_00805</name>
</gene>
<keyword evidence="1" id="KW-1133">Transmembrane helix</keyword>
<keyword evidence="1" id="KW-0812">Transmembrane</keyword>
<sequence length="112" mass="12918">MLFDFLFSLLYFPVWWYTRGLKECASAAVRFIKERERGLAFFVWLKNILTPMYGQRDPVGFAISIGMRIFQIIFRGLVLLALAGLSLAFIMAWLALPPAVFLVLAGRFYPLF</sequence>
<dbReference type="EMBL" id="PCSD01000016">
    <property type="protein sequence ID" value="PIP34096.1"/>
    <property type="molecule type" value="Genomic_DNA"/>
</dbReference>
<keyword evidence="1" id="KW-0472">Membrane</keyword>
<reference evidence="2 3" key="1">
    <citation type="submission" date="2017-09" db="EMBL/GenBank/DDBJ databases">
        <title>Depth-based differentiation of microbial function through sediment-hosted aquifers and enrichment of novel symbionts in the deep terrestrial subsurface.</title>
        <authorList>
            <person name="Probst A.J."/>
            <person name="Ladd B."/>
            <person name="Jarett J.K."/>
            <person name="Geller-Mcgrath D.E."/>
            <person name="Sieber C.M."/>
            <person name="Emerson J.B."/>
            <person name="Anantharaman K."/>
            <person name="Thomas B.C."/>
            <person name="Malmstrom R."/>
            <person name="Stieglmeier M."/>
            <person name="Klingl A."/>
            <person name="Woyke T."/>
            <person name="Ryan C.M."/>
            <person name="Banfield J.F."/>
        </authorList>
    </citation>
    <scope>NUCLEOTIDE SEQUENCE [LARGE SCALE GENOMIC DNA]</scope>
    <source>
        <strain evidence="2">CG23_combo_of_CG06-09_8_20_14_all_49_15</strain>
    </source>
</reference>
<name>A0A2G9ZLP3_9BACT</name>
<evidence type="ECO:0000313" key="3">
    <source>
        <dbReference type="Proteomes" id="UP000230729"/>
    </source>
</evidence>
<protein>
    <submittedName>
        <fullName evidence="2">Uncharacterized protein</fullName>
    </submittedName>
</protein>
<evidence type="ECO:0000313" key="2">
    <source>
        <dbReference type="EMBL" id="PIP34096.1"/>
    </source>
</evidence>
<accession>A0A2G9ZLP3</accession>
<organism evidence="2 3">
    <name type="scientific">Candidatus Falkowbacteria bacterium CG23_combo_of_CG06-09_8_20_14_all_49_15</name>
    <dbReference type="NCBI Taxonomy" id="1974572"/>
    <lineage>
        <taxon>Bacteria</taxon>
        <taxon>Candidatus Falkowiibacteriota</taxon>
    </lineage>
</organism>
<feature type="transmembrane region" description="Helical" evidence="1">
    <location>
        <begin position="77"/>
        <end position="105"/>
    </location>
</feature>
<comment type="caution">
    <text evidence="2">The sequence shown here is derived from an EMBL/GenBank/DDBJ whole genome shotgun (WGS) entry which is preliminary data.</text>
</comment>
<dbReference type="Proteomes" id="UP000230729">
    <property type="component" value="Unassembled WGS sequence"/>
</dbReference>
<proteinExistence type="predicted"/>